<dbReference type="Pfam" id="PF17866">
    <property type="entry name" value="AAA_lid_6"/>
    <property type="match status" value="1"/>
</dbReference>
<dbReference type="PANTHER" id="PTHR43392:SF2">
    <property type="entry name" value="AAA-TYPE ATPASE FAMILY PROTEIN _ ANKYRIN REPEAT FAMILY PROTEIN"/>
    <property type="match status" value="1"/>
</dbReference>
<dbReference type="InterPro" id="IPR041627">
    <property type="entry name" value="AAA_lid_6"/>
</dbReference>
<dbReference type="OrthoDB" id="9806903at2"/>
<dbReference type="Gene3D" id="1.10.8.60">
    <property type="match status" value="1"/>
</dbReference>
<feature type="domain" description="AAA+ ATPase" evidence="4">
    <location>
        <begin position="327"/>
        <end position="467"/>
    </location>
</feature>
<dbReference type="SUPFAM" id="SSF52540">
    <property type="entry name" value="P-loop containing nucleoside triphosphate hydrolases"/>
    <property type="match status" value="1"/>
</dbReference>
<dbReference type="InterPro" id="IPR003593">
    <property type="entry name" value="AAA+_ATPase"/>
</dbReference>
<dbReference type="SMART" id="SM00710">
    <property type="entry name" value="PbH1"/>
    <property type="match status" value="5"/>
</dbReference>
<dbReference type="InterPro" id="IPR003959">
    <property type="entry name" value="ATPase_AAA_core"/>
</dbReference>
<accession>A0A1G7QG93</accession>
<dbReference type="EMBL" id="FNCF01000002">
    <property type="protein sequence ID" value="SDF97577.1"/>
    <property type="molecule type" value="Genomic_DNA"/>
</dbReference>
<dbReference type="InterPro" id="IPR000641">
    <property type="entry name" value="CbxX/CfxQ"/>
</dbReference>
<proteinExistence type="inferred from homology"/>
<dbReference type="InterPro" id="IPR039448">
    <property type="entry name" value="Beta_helix"/>
</dbReference>
<dbReference type="Proteomes" id="UP000198863">
    <property type="component" value="Unassembled WGS sequence"/>
</dbReference>
<evidence type="ECO:0000259" key="4">
    <source>
        <dbReference type="SMART" id="SM00382"/>
    </source>
</evidence>
<gene>
    <name evidence="5" type="ORF">SAMN05660324_1475</name>
</gene>
<dbReference type="InterPro" id="IPR050773">
    <property type="entry name" value="CbxX/CfxQ_RuBisCO_ESX"/>
</dbReference>
<name>A0A1G7QG93_9ACTN</name>
<sequence length="554" mass="57563">MSGTLHVDADRPGAYPTLAEALLDAPHGATVVVAAGSYDEVLDVRARDVVIAAAPDAEVRLGGSALEPTLRVRGGSVTVRGLVLVGRQAHVVDAEDSRLVLADCVLEAGFGAGVRVTDRSTLEMTDCTVTGAQQGLVVEDSGGTLERVTVSDSADDAVVVRLGADPVLRDCVVRGSGARGVYAYASARPVLEGCEVETSGGPGVAVAQGASATLRRCSVRGTGGPDVEFGAGTSGRVEACRTERTGDAGVSVAVGADVTVTEAPAAASVGVGSSPAAKGDPERVEQLLAELDAMVGLAGVKAEVRAVIDEIQVNEWRRAAGLAVGGASHHLVFAGAPGTGKTTVGRIYGQLLAALGVLPGGPLKEVSRRDLVGQYIGHTAEKTAAVFDEAAGGVVFLDEAYTLTRQAGGGNDFGQEAVDMIVKLMEDRRDSLAVIAAGYTDEMVQFLDANPGLASRFVKTVEFEHYDPEQLTRIITSMITSGDYLLGPQAATLLRLHFETVPRGSDFGNAREARKLFEKLRKVQSQRLRLAGRQPTLEELQTLTVDDVRTAVAD</sequence>
<dbReference type="Gene3D" id="3.40.50.300">
    <property type="entry name" value="P-loop containing nucleotide triphosphate hydrolases"/>
    <property type="match status" value="1"/>
</dbReference>
<dbReference type="InterPro" id="IPR011050">
    <property type="entry name" value="Pectin_lyase_fold/virulence"/>
</dbReference>
<keyword evidence="3" id="KW-0067">ATP-binding</keyword>
<dbReference type="SUPFAM" id="SSF51126">
    <property type="entry name" value="Pectin lyase-like"/>
    <property type="match status" value="1"/>
</dbReference>
<dbReference type="CDD" id="cd00009">
    <property type="entry name" value="AAA"/>
    <property type="match status" value="1"/>
</dbReference>
<dbReference type="FunFam" id="3.40.50.300:FF:000216">
    <property type="entry name" value="Type VII secretion ATPase EccA"/>
    <property type="match status" value="1"/>
</dbReference>
<dbReference type="GO" id="GO:0016887">
    <property type="term" value="F:ATP hydrolysis activity"/>
    <property type="evidence" value="ECO:0007669"/>
    <property type="project" value="InterPro"/>
</dbReference>
<dbReference type="Pfam" id="PF00004">
    <property type="entry name" value="AAA"/>
    <property type="match status" value="1"/>
</dbReference>
<dbReference type="GO" id="GO:0005524">
    <property type="term" value="F:ATP binding"/>
    <property type="evidence" value="ECO:0007669"/>
    <property type="project" value="UniProtKB-KW"/>
</dbReference>
<dbReference type="Gene3D" id="2.160.20.10">
    <property type="entry name" value="Single-stranded right-handed beta-helix, Pectin lyase-like"/>
    <property type="match status" value="1"/>
</dbReference>
<dbReference type="SMART" id="SM00382">
    <property type="entry name" value="AAA"/>
    <property type="match status" value="1"/>
</dbReference>
<protein>
    <submittedName>
        <fullName evidence="5">Right handed beta helix region</fullName>
    </submittedName>
</protein>
<dbReference type="InterPro" id="IPR012334">
    <property type="entry name" value="Pectin_lyas_fold"/>
</dbReference>
<dbReference type="InterPro" id="IPR027417">
    <property type="entry name" value="P-loop_NTPase"/>
</dbReference>
<reference evidence="6" key="1">
    <citation type="submission" date="2016-10" db="EMBL/GenBank/DDBJ databases">
        <authorList>
            <person name="Varghese N."/>
            <person name="Submissions S."/>
        </authorList>
    </citation>
    <scope>NUCLEOTIDE SEQUENCE [LARGE SCALE GENOMIC DNA]</scope>
    <source>
        <strain evidence="6">DSM 44526</strain>
    </source>
</reference>
<comment type="similarity">
    <text evidence="1">Belongs to the CbxX/CfxQ family.</text>
</comment>
<evidence type="ECO:0000256" key="1">
    <source>
        <dbReference type="ARBA" id="ARBA00010378"/>
    </source>
</evidence>
<dbReference type="PRINTS" id="PR00819">
    <property type="entry name" value="CBXCFQXSUPER"/>
</dbReference>
<dbReference type="InterPro" id="IPR006626">
    <property type="entry name" value="PbH1"/>
</dbReference>
<dbReference type="Pfam" id="PF13229">
    <property type="entry name" value="Beta_helix"/>
    <property type="match status" value="1"/>
</dbReference>
<dbReference type="RefSeq" id="WP_091060770.1">
    <property type="nucleotide sequence ID" value="NZ_FNCF01000002.1"/>
</dbReference>
<evidence type="ECO:0000256" key="2">
    <source>
        <dbReference type="ARBA" id="ARBA00022741"/>
    </source>
</evidence>
<dbReference type="PANTHER" id="PTHR43392">
    <property type="entry name" value="AAA-TYPE ATPASE FAMILY PROTEIN / ANKYRIN REPEAT FAMILY PROTEIN"/>
    <property type="match status" value="1"/>
</dbReference>
<keyword evidence="6" id="KW-1185">Reference proteome</keyword>
<keyword evidence="2" id="KW-0547">Nucleotide-binding</keyword>
<evidence type="ECO:0000313" key="6">
    <source>
        <dbReference type="Proteomes" id="UP000198863"/>
    </source>
</evidence>
<evidence type="ECO:0000256" key="3">
    <source>
        <dbReference type="ARBA" id="ARBA00022840"/>
    </source>
</evidence>
<dbReference type="AlphaFoldDB" id="A0A1G7QG93"/>
<evidence type="ECO:0000313" key="5">
    <source>
        <dbReference type="EMBL" id="SDF97577.1"/>
    </source>
</evidence>
<organism evidence="5 6">
    <name type="scientific">Klenkia brasiliensis</name>
    <dbReference type="NCBI Taxonomy" id="333142"/>
    <lineage>
        <taxon>Bacteria</taxon>
        <taxon>Bacillati</taxon>
        <taxon>Actinomycetota</taxon>
        <taxon>Actinomycetes</taxon>
        <taxon>Geodermatophilales</taxon>
        <taxon>Geodermatophilaceae</taxon>
        <taxon>Klenkia</taxon>
    </lineage>
</organism>